<reference evidence="2" key="2">
    <citation type="journal article" date="2023" name="IMA Fungus">
        <title>Comparative genomic study of the Penicillium genus elucidates a diverse pangenome and 15 lateral gene transfer events.</title>
        <authorList>
            <person name="Petersen C."/>
            <person name="Sorensen T."/>
            <person name="Nielsen M.R."/>
            <person name="Sondergaard T.E."/>
            <person name="Sorensen J.L."/>
            <person name="Fitzpatrick D.A."/>
            <person name="Frisvad J.C."/>
            <person name="Nielsen K.L."/>
        </authorList>
    </citation>
    <scope>NUCLEOTIDE SEQUENCE</scope>
    <source>
        <strain evidence="2">IBT 30761</strain>
    </source>
</reference>
<proteinExistence type="predicted"/>
<accession>A0A9W9KNV3</accession>
<feature type="transmembrane region" description="Helical" evidence="1">
    <location>
        <begin position="103"/>
        <end position="121"/>
    </location>
</feature>
<gene>
    <name evidence="2" type="ORF">N7532_000441</name>
</gene>
<dbReference type="AlphaFoldDB" id="A0A9W9KNV3"/>
<evidence type="ECO:0000256" key="1">
    <source>
        <dbReference type="SAM" id="Phobius"/>
    </source>
</evidence>
<dbReference type="EMBL" id="JAPQKI010000001">
    <property type="protein sequence ID" value="KAJ5112396.1"/>
    <property type="molecule type" value="Genomic_DNA"/>
</dbReference>
<keyword evidence="1" id="KW-0472">Membrane</keyword>
<dbReference type="GeneID" id="81351924"/>
<evidence type="ECO:0000313" key="3">
    <source>
        <dbReference type="Proteomes" id="UP001149074"/>
    </source>
</evidence>
<keyword evidence="1" id="KW-1133">Transmembrane helix</keyword>
<dbReference type="Proteomes" id="UP001149074">
    <property type="component" value="Unassembled WGS sequence"/>
</dbReference>
<name>A0A9W9KNV3_9EURO</name>
<organism evidence="2 3">
    <name type="scientific">Penicillium argentinense</name>
    <dbReference type="NCBI Taxonomy" id="1131581"/>
    <lineage>
        <taxon>Eukaryota</taxon>
        <taxon>Fungi</taxon>
        <taxon>Dikarya</taxon>
        <taxon>Ascomycota</taxon>
        <taxon>Pezizomycotina</taxon>
        <taxon>Eurotiomycetes</taxon>
        <taxon>Eurotiomycetidae</taxon>
        <taxon>Eurotiales</taxon>
        <taxon>Aspergillaceae</taxon>
        <taxon>Penicillium</taxon>
    </lineage>
</organism>
<comment type="caution">
    <text evidence="2">The sequence shown here is derived from an EMBL/GenBank/DDBJ whole genome shotgun (WGS) entry which is preliminary data.</text>
</comment>
<keyword evidence="3" id="KW-1185">Reference proteome</keyword>
<reference evidence="2" key="1">
    <citation type="submission" date="2022-11" db="EMBL/GenBank/DDBJ databases">
        <authorList>
            <person name="Petersen C."/>
        </authorList>
    </citation>
    <scope>NUCLEOTIDE SEQUENCE</scope>
    <source>
        <strain evidence="2">IBT 30761</strain>
    </source>
</reference>
<sequence>MSEWMGDGDELYEVGRGIGGYVRDMLSAISTSSWVFLTRTSSFSFSYPWHYWYDAELCQSIAPSTISYSYTNVTRCLDRATATSELGMHKSGGLSTGGKAEDGIDIGVGGLAILLTVLFCLRRKKLKRRADSLSREKGPEARNLRVPPNGTFEPQPWEAMLFMNLADRRRLFMKLSRM</sequence>
<protein>
    <submittedName>
        <fullName evidence="2">Uncharacterized protein</fullName>
    </submittedName>
</protein>
<evidence type="ECO:0000313" key="2">
    <source>
        <dbReference type="EMBL" id="KAJ5112396.1"/>
    </source>
</evidence>
<dbReference type="RefSeq" id="XP_056480169.1">
    <property type="nucleotide sequence ID" value="XM_056612945.1"/>
</dbReference>
<keyword evidence="1" id="KW-0812">Transmembrane</keyword>